<dbReference type="GO" id="GO:0006433">
    <property type="term" value="P:prolyl-tRNA aminoacylation"/>
    <property type="evidence" value="ECO:0007669"/>
    <property type="project" value="TreeGrafter"/>
</dbReference>
<evidence type="ECO:0000259" key="5">
    <source>
        <dbReference type="PROSITE" id="PS50862"/>
    </source>
</evidence>
<sequence>MYFYSVLLYYFYIIHIHCYKYVNLYTHFNNYVNGTNNFSLKSQANSELLGILNRRSNTFNTKPILTDKLPISSKLSSGIYTTLPLGHRIINRITNIFKVELCKLGAAQLSFPLLNPEKVVSNTGNTVLDNDLFKVSGNGSVEYRLSGTCEDLCNIVLKNEMIPLSKLQLPVLLYQINTKFRDELRVNEGKVRLKEFLMLDMYSLHSSEQCSDSTYTLVLESFANVLRLLGLNFATVNCNKNNIVSDELRVQHSHNHDQNSNTELEVGHLFKFGTHYSDVYGLKFEISGRKREKLYMNSYGIGINRLLNVLINNYSDEFGIKLPQLIAPYDVTIIDSTTNGDGWEITRGLMKKGLTVLYDDRSETIKNKLLDSKRIGVPHILILGNSLNGKKTFNKKLWENINENCKISNYYNLHRGVENVLYKNDNINLNNYSNVMMEYHPRTGDSSSIINLSNFLKLLNI</sequence>
<dbReference type="PANTHER" id="PTHR42753">
    <property type="entry name" value="MITOCHONDRIAL RIBOSOME PROTEIN L39/PROLYL-TRNA LIGASE FAMILY MEMBER"/>
    <property type="match status" value="1"/>
</dbReference>
<dbReference type="GO" id="GO:0004827">
    <property type="term" value="F:proline-tRNA ligase activity"/>
    <property type="evidence" value="ECO:0007669"/>
    <property type="project" value="TreeGrafter"/>
</dbReference>
<dbReference type="eggNOG" id="KOG2324">
    <property type="taxonomic scope" value="Eukaryota"/>
</dbReference>
<gene>
    <name evidence="6" type="ordered locus">TP02_0040</name>
</gene>
<reference evidence="6 7" key="1">
    <citation type="journal article" date="2005" name="Science">
        <title>Genome sequence of Theileria parva, a bovine pathogen that transforms lymphocytes.</title>
        <authorList>
            <person name="Gardner M.J."/>
            <person name="Bishop R."/>
            <person name="Shah T."/>
            <person name="de Villiers E.P."/>
            <person name="Carlton J.M."/>
            <person name="Hall N."/>
            <person name="Ren Q."/>
            <person name="Paulsen I.T."/>
            <person name="Pain A."/>
            <person name="Berriman M."/>
            <person name="Wilson R.J.M."/>
            <person name="Sato S."/>
            <person name="Ralph S.A."/>
            <person name="Mann D.J."/>
            <person name="Xiong Z."/>
            <person name="Shallom S.J."/>
            <person name="Weidman J."/>
            <person name="Jiang L."/>
            <person name="Lynn J."/>
            <person name="Weaver B."/>
            <person name="Shoaibi A."/>
            <person name="Domingo A.R."/>
            <person name="Wasawo D."/>
            <person name="Crabtree J."/>
            <person name="Wortman J.R."/>
            <person name="Haas B."/>
            <person name="Angiuoli S.V."/>
            <person name="Creasy T.H."/>
            <person name="Lu C."/>
            <person name="Suh B."/>
            <person name="Silva J.C."/>
            <person name="Utterback T.R."/>
            <person name="Feldblyum T.V."/>
            <person name="Pertea M."/>
            <person name="Allen J."/>
            <person name="Nierman W.C."/>
            <person name="Taracha E.L.N."/>
            <person name="Salzberg S.L."/>
            <person name="White O.R."/>
            <person name="Fitzhugh H.A."/>
            <person name="Morzaria S."/>
            <person name="Venter J.C."/>
            <person name="Fraser C.M."/>
            <person name="Nene V."/>
        </authorList>
    </citation>
    <scope>NUCLEOTIDE SEQUENCE [LARGE SCALE GENOMIC DNA]</scope>
    <source>
        <strain evidence="6 7">Muguga</strain>
    </source>
</reference>
<feature type="domain" description="Aminoacyl-transfer RNA synthetases class-II family profile" evidence="5">
    <location>
        <begin position="86"/>
        <end position="323"/>
    </location>
</feature>
<dbReference type="PANTHER" id="PTHR42753:SF2">
    <property type="entry name" value="PROLINE--TRNA LIGASE"/>
    <property type="match status" value="1"/>
</dbReference>
<evidence type="ECO:0000256" key="2">
    <source>
        <dbReference type="ARBA" id="ARBA00022741"/>
    </source>
</evidence>
<dbReference type="KEGG" id="tpv:TP02_0040"/>
<evidence type="ECO:0000313" key="6">
    <source>
        <dbReference type="EMBL" id="EAN32326.1"/>
    </source>
</evidence>
<dbReference type="InterPro" id="IPR002314">
    <property type="entry name" value="aa-tRNA-synt_IIb"/>
</dbReference>
<dbReference type="Pfam" id="PF00587">
    <property type="entry name" value="tRNA-synt_2b"/>
    <property type="match status" value="1"/>
</dbReference>
<dbReference type="InterPro" id="IPR036621">
    <property type="entry name" value="Anticodon-bd_dom_sf"/>
</dbReference>
<dbReference type="GO" id="GO:0005739">
    <property type="term" value="C:mitochondrion"/>
    <property type="evidence" value="ECO:0007669"/>
    <property type="project" value="TreeGrafter"/>
</dbReference>
<dbReference type="InterPro" id="IPR050062">
    <property type="entry name" value="Pro-tRNA_synthetase"/>
</dbReference>
<dbReference type="Gene3D" id="3.40.50.800">
    <property type="entry name" value="Anticodon-binding domain"/>
    <property type="match status" value="1"/>
</dbReference>
<keyword evidence="1" id="KW-0436">Ligase</keyword>
<evidence type="ECO:0000256" key="4">
    <source>
        <dbReference type="ARBA" id="ARBA00023146"/>
    </source>
</evidence>
<keyword evidence="7" id="KW-1185">Reference proteome</keyword>
<keyword evidence="4 6" id="KW-0030">Aminoacyl-tRNA synthetase</keyword>
<keyword evidence="3" id="KW-0067">ATP-binding</keyword>
<dbReference type="PROSITE" id="PS50862">
    <property type="entry name" value="AA_TRNA_LIGASE_II"/>
    <property type="match status" value="1"/>
</dbReference>
<dbReference type="VEuPathDB" id="PiroplasmaDB:TpMuguga_02g00040"/>
<keyword evidence="2" id="KW-0547">Nucleotide-binding</keyword>
<dbReference type="InterPro" id="IPR004154">
    <property type="entry name" value="Anticodon-bd"/>
</dbReference>
<dbReference type="OMA" id="EICGHQE"/>
<accession>Q4N697</accession>
<proteinExistence type="predicted"/>
<dbReference type="AlphaFoldDB" id="Q4N697"/>
<dbReference type="InParanoid" id="Q4N697"/>
<protein>
    <submittedName>
        <fullName evidence="6">Prolyl-tRNA synthetase, putative</fullName>
    </submittedName>
</protein>
<dbReference type="Gene3D" id="3.30.930.10">
    <property type="entry name" value="Bira Bifunctional Protein, Domain 2"/>
    <property type="match status" value="1"/>
</dbReference>
<organism evidence="6 7">
    <name type="scientific">Theileria parva</name>
    <name type="common">East coast fever infection agent</name>
    <dbReference type="NCBI Taxonomy" id="5875"/>
    <lineage>
        <taxon>Eukaryota</taxon>
        <taxon>Sar</taxon>
        <taxon>Alveolata</taxon>
        <taxon>Apicomplexa</taxon>
        <taxon>Aconoidasida</taxon>
        <taxon>Piroplasmida</taxon>
        <taxon>Theileriidae</taxon>
        <taxon>Theileria</taxon>
    </lineage>
</organism>
<dbReference type="EMBL" id="AAGK01000002">
    <property type="protein sequence ID" value="EAN32326.1"/>
    <property type="molecule type" value="Genomic_DNA"/>
</dbReference>
<evidence type="ECO:0000313" key="7">
    <source>
        <dbReference type="Proteomes" id="UP000001949"/>
    </source>
</evidence>
<dbReference type="InterPro" id="IPR006195">
    <property type="entry name" value="aa-tRNA-synth_II"/>
</dbReference>
<dbReference type="STRING" id="5875.Q4N697"/>
<evidence type="ECO:0000256" key="3">
    <source>
        <dbReference type="ARBA" id="ARBA00022840"/>
    </source>
</evidence>
<name>Q4N697_THEPA</name>
<evidence type="ECO:0000256" key="1">
    <source>
        <dbReference type="ARBA" id="ARBA00022598"/>
    </source>
</evidence>
<dbReference type="SUPFAM" id="SSF55681">
    <property type="entry name" value="Class II aaRS and biotin synthetases"/>
    <property type="match status" value="1"/>
</dbReference>
<dbReference type="SUPFAM" id="SSF52954">
    <property type="entry name" value="Class II aaRS ABD-related"/>
    <property type="match status" value="1"/>
</dbReference>
<dbReference type="GO" id="GO:0005524">
    <property type="term" value="F:ATP binding"/>
    <property type="evidence" value="ECO:0007669"/>
    <property type="project" value="UniProtKB-KW"/>
</dbReference>
<dbReference type="Pfam" id="PF03129">
    <property type="entry name" value="HGTP_anticodon"/>
    <property type="match status" value="1"/>
</dbReference>
<dbReference type="InterPro" id="IPR045864">
    <property type="entry name" value="aa-tRNA-synth_II/BPL/LPL"/>
</dbReference>
<dbReference type="Proteomes" id="UP000001949">
    <property type="component" value="Unassembled WGS sequence"/>
</dbReference>
<comment type="caution">
    <text evidence="6">The sequence shown here is derived from an EMBL/GenBank/DDBJ whole genome shotgun (WGS) entry which is preliminary data.</text>
</comment>
<dbReference type="GeneID" id="3501620"/>